<reference evidence="1" key="1">
    <citation type="journal article" date="2020" name="bioRxiv">
        <title>Chromosome-level reference genome of the European wasp spider Argiope bruennichi: a resource for studies on range expansion and evolutionary adaptation.</title>
        <authorList>
            <person name="Sheffer M.M."/>
            <person name="Hoppe A."/>
            <person name="Krehenwinkel H."/>
            <person name="Uhl G."/>
            <person name="Kuss A.W."/>
            <person name="Jensen L."/>
            <person name="Jensen C."/>
            <person name="Gillespie R.G."/>
            <person name="Hoff K.J."/>
            <person name="Prost S."/>
        </authorList>
    </citation>
    <scope>NUCLEOTIDE SEQUENCE</scope>
</reference>
<evidence type="ECO:0000313" key="1">
    <source>
        <dbReference type="EMBL" id="KAF8797102.1"/>
    </source>
</evidence>
<accession>A0A8T0G2C5</accession>
<reference evidence="1" key="2">
    <citation type="submission" date="2020-06" db="EMBL/GenBank/DDBJ databases">
        <authorList>
            <person name="Sheffer M."/>
        </authorList>
    </citation>
    <scope>NUCLEOTIDE SEQUENCE</scope>
</reference>
<dbReference type="Proteomes" id="UP000807504">
    <property type="component" value="Unassembled WGS sequence"/>
</dbReference>
<name>A0A8T0G2C5_ARGBR</name>
<evidence type="ECO:0000313" key="2">
    <source>
        <dbReference type="Proteomes" id="UP000807504"/>
    </source>
</evidence>
<protein>
    <submittedName>
        <fullName evidence="1">Uncharacterized protein</fullName>
    </submittedName>
</protein>
<comment type="caution">
    <text evidence="1">The sequence shown here is derived from an EMBL/GenBank/DDBJ whole genome shotgun (WGS) entry which is preliminary data.</text>
</comment>
<gene>
    <name evidence="1" type="ORF">HNY73_001406</name>
</gene>
<sequence length="77" mass="9172">MFGKEEHKRIETCFDHLDEADSKLIYSWYDGALQNYTTLYDGLWDIICMAERKQKAPACVPLCPNFEKYLMPFLMFH</sequence>
<keyword evidence="2" id="KW-1185">Reference proteome</keyword>
<dbReference type="EMBL" id="JABXBU010000001">
    <property type="protein sequence ID" value="KAF8797102.1"/>
    <property type="molecule type" value="Genomic_DNA"/>
</dbReference>
<proteinExistence type="predicted"/>
<dbReference type="AlphaFoldDB" id="A0A8T0G2C5"/>
<organism evidence="1 2">
    <name type="scientific">Argiope bruennichi</name>
    <name type="common">Wasp spider</name>
    <name type="synonym">Aranea bruennichi</name>
    <dbReference type="NCBI Taxonomy" id="94029"/>
    <lineage>
        <taxon>Eukaryota</taxon>
        <taxon>Metazoa</taxon>
        <taxon>Ecdysozoa</taxon>
        <taxon>Arthropoda</taxon>
        <taxon>Chelicerata</taxon>
        <taxon>Arachnida</taxon>
        <taxon>Araneae</taxon>
        <taxon>Araneomorphae</taxon>
        <taxon>Entelegynae</taxon>
        <taxon>Araneoidea</taxon>
        <taxon>Araneidae</taxon>
        <taxon>Argiope</taxon>
    </lineage>
</organism>